<organism evidence="11 12">
    <name type="scientific">Tritrichomonas musculus</name>
    <dbReference type="NCBI Taxonomy" id="1915356"/>
    <lineage>
        <taxon>Eukaryota</taxon>
        <taxon>Metamonada</taxon>
        <taxon>Parabasalia</taxon>
        <taxon>Tritrichomonadida</taxon>
        <taxon>Tritrichomonadidae</taxon>
        <taxon>Tritrichomonas</taxon>
    </lineage>
</organism>
<keyword evidence="8" id="KW-0968">Cytoplasmic vesicle</keyword>
<evidence type="ECO:0000256" key="1">
    <source>
        <dbReference type="ARBA" id="ARBA00004156"/>
    </source>
</evidence>
<dbReference type="PIRSF" id="PIRSF015588">
    <property type="entry name" value="AP_complex_sigma"/>
    <property type="match status" value="1"/>
</dbReference>
<keyword evidence="5 9" id="KW-0653">Protein transport</keyword>
<dbReference type="CDD" id="cd14831">
    <property type="entry name" value="AP1_sigma"/>
    <property type="match status" value="1"/>
</dbReference>
<dbReference type="EMBL" id="JAPFFF010000005">
    <property type="protein sequence ID" value="KAK8888863.1"/>
    <property type="molecule type" value="Genomic_DNA"/>
</dbReference>
<comment type="similarity">
    <text evidence="3 9">Belongs to the adaptor complexes small subunit family.</text>
</comment>
<evidence type="ECO:0000256" key="9">
    <source>
        <dbReference type="PIRNR" id="PIRNR015588"/>
    </source>
</evidence>
<keyword evidence="6" id="KW-0333">Golgi apparatus</keyword>
<proteinExistence type="inferred from homology"/>
<evidence type="ECO:0000256" key="4">
    <source>
        <dbReference type="ARBA" id="ARBA00022448"/>
    </source>
</evidence>
<evidence type="ECO:0000256" key="6">
    <source>
        <dbReference type="ARBA" id="ARBA00023034"/>
    </source>
</evidence>
<feature type="domain" description="AP complex mu/sigma subunit" evidence="10">
    <location>
        <begin position="1"/>
        <end position="135"/>
    </location>
</feature>
<dbReference type="Pfam" id="PF01217">
    <property type="entry name" value="Clat_adaptor_s"/>
    <property type="match status" value="1"/>
</dbReference>
<gene>
    <name evidence="11" type="ORF">M9Y10_033603</name>
</gene>
<reference evidence="11 12" key="1">
    <citation type="submission" date="2024-04" db="EMBL/GenBank/DDBJ databases">
        <title>Tritrichomonas musculus Genome.</title>
        <authorList>
            <person name="Alves-Ferreira E."/>
            <person name="Grigg M."/>
            <person name="Lorenzi H."/>
            <person name="Galac M."/>
        </authorList>
    </citation>
    <scope>NUCLEOTIDE SEQUENCE [LARGE SCALE GENOMIC DNA]</scope>
    <source>
        <strain evidence="11 12">EAF2021</strain>
    </source>
</reference>
<evidence type="ECO:0000313" key="12">
    <source>
        <dbReference type="Proteomes" id="UP001470230"/>
    </source>
</evidence>
<dbReference type="SUPFAM" id="SSF64356">
    <property type="entry name" value="SNARE-like"/>
    <property type="match status" value="1"/>
</dbReference>
<evidence type="ECO:0000256" key="8">
    <source>
        <dbReference type="ARBA" id="ARBA00023329"/>
    </source>
</evidence>
<dbReference type="PANTHER" id="PTHR11753">
    <property type="entry name" value="ADAPTOR COMPLEXES SMALL SUBUNIT FAMILY"/>
    <property type="match status" value="1"/>
</dbReference>
<name>A0ABR2KCL0_9EUKA</name>
<dbReference type="InterPro" id="IPR044733">
    <property type="entry name" value="AP1_sigma"/>
</dbReference>
<keyword evidence="7 9" id="KW-0472">Membrane</keyword>
<evidence type="ECO:0000256" key="2">
    <source>
        <dbReference type="ARBA" id="ARBA00004555"/>
    </source>
</evidence>
<dbReference type="Gene3D" id="3.30.450.60">
    <property type="match status" value="1"/>
</dbReference>
<keyword evidence="12" id="KW-1185">Reference proteome</keyword>
<sequence>MIQFILMFNKMGKVRIAKWYSAIPQKEKQAITREVIRLVLRRPNNHCQFVEWRDSKIVYTRYASLYFLFAADASDNEIFVLDLIQFFVEALDQFFGNACEIDIIFSFYYVYMLLDEIILGGEVFETNVKNSIDSLVNQHHFIEETEGDRSCEL</sequence>
<protein>
    <recommendedName>
        <fullName evidence="9">AP complex subunit sigma</fullName>
    </recommendedName>
</protein>
<evidence type="ECO:0000256" key="7">
    <source>
        <dbReference type="ARBA" id="ARBA00023136"/>
    </source>
</evidence>
<comment type="caution">
    <text evidence="11">The sequence shown here is derived from an EMBL/GenBank/DDBJ whole genome shotgun (WGS) entry which is preliminary data.</text>
</comment>
<comment type="subcellular location">
    <subcellularLocation>
        <location evidence="1">Cytoplasmic vesicle membrane</location>
    </subcellularLocation>
    <subcellularLocation>
        <location evidence="2">Golgi apparatus</location>
    </subcellularLocation>
</comment>
<dbReference type="InterPro" id="IPR016635">
    <property type="entry name" value="AP_complex_ssu"/>
</dbReference>
<dbReference type="InterPro" id="IPR022775">
    <property type="entry name" value="AP_mu_sigma_su"/>
</dbReference>
<dbReference type="InterPro" id="IPR011012">
    <property type="entry name" value="Longin-like_dom_sf"/>
</dbReference>
<evidence type="ECO:0000259" key="10">
    <source>
        <dbReference type="Pfam" id="PF01217"/>
    </source>
</evidence>
<dbReference type="Proteomes" id="UP001470230">
    <property type="component" value="Unassembled WGS sequence"/>
</dbReference>
<evidence type="ECO:0000256" key="3">
    <source>
        <dbReference type="ARBA" id="ARBA00006972"/>
    </source>
</evidence>
<keyword evidence="4 9" id="KW-0813">Transport</keyword>
<accession>A0ABR2KCL0</accession>
<evidence type="ECO:0000313" key="11">
    <source>
        <dbReference type="EMBL" id="KAK8888863.1"/>
    </source>
</evidence>
<evidence type="ECO:0000256" key="5">
    <source>
        <dbReference type="ARBA" id="ARBA00022927"/>
    </source>
</evidence>